<accession>A0ABN7V6F9</accession>
<comment type="caution">
    <text evidence="1">The sequence shown here is derived from an EMBL/GenBank/DDBJ whole genome shotgun (WGS) entry which is preliminary data.</text>
</comment>
<sequence>DNAQQVESVDLLRKILERLTLLESIAKVLTTTKGKRKNLSAWKHVTGKHIHNNLNLKIICHNIGLKENNNKLVVLENWAKEEELDVLGIAETNITSKECSFILGKFK</sequence>
<protein>
    <submittedName>
        <fullName evidence="1">33877_t:CDS:1</fullName>
    </submittedName>
</protein>
<feature type="non-terminal residue" evidence="1">
    <location>
        <position position="1"/>
    </location>
</feature>
<evidence type="ECO:0000313" key="2">
    <source>
        <dbReference type="Proteomes" id="UP000789901"/>
    </source>
</evidence>
<proteinExistence type="predicted"/>
<name>A0ABN7V6F9_GIGMA</name>
<reference evidence="1 2" key="1">
    <citation type="submission" date="2021-06" db="EMBL/GenBank/DDBJ databases">
        <authorList>
            <person name="Kallberg Y."/>
            <person name="Tangrot J."/>
            <person name="Rosling A."/>
        </authorList>
    </citation>
    <scope>NUCLEOTIDE SEQUENCE [LARGE SCALE GENOMIC DNA]</scope>
    <source>
        <strain evidence="1 2">120-4 pot B 10/14</strain>
    </source>
</reference>
<organism evidence="1 2">
    <name type="scientific">Gigaspora margarita</name>
    <dbReference type="NCBI Taxonomy" id="4874"/>
    <lineage>
        <taxon>Eukaryota</taxon>
        <taxon>Fungi</taxon>
        <taxon>Fungi incertae sedis</taxon>
        <taxon>Mucoromycota</taxon>
        <taxon>Glomeromycotina</taxon>
        <taxon>Glomeromycetes</taxon>
        <taxon>Diversisporales</taxon>
        <taxon>Gigasporaceae</taxon>
        <taxon>Gigaspora</taxon>
    </lineage>
</organism>
<keyword evidence="2" id="KW-1185">Reference proteome</keyword>
<evidence type="ECO:0000313" key="1">
    <source>
        <dbReference type="EMBL" id="CAG8736953.1"/>
    </source>
</evidence>
<dbReference type="Proteomes" id="UP000789901">
    <property type="component" value="Unassembled WGS sequence"/>
</dbReference>
<gene>
    <name evidence="1" type="ORF">GMARGA_LOCUS14962</name>
</gene>
<dbReference type="EMBL" id="CAJVQB010010131">
    <property type="protein sequence ID" value="CAG8736953.1"/>
    <property type="molecule type" value="Genomic_DNA"/>
</dbReference>